<feature type="region of interest" description="Disordered" evidence="1">
    <location>
        <begin position="52"/>
        <end position="85"/>
    </location>
</feature>
<protein>
    <submittedName>
        <fullName evidence="4">Transposase</fullName>
    </submittedName>
</protein>
<evidence type="ECO:0000313" key="2">
    <source>
        <dbReference type="EMBL" id="VDN20531.1"/>
    </source>
</evidence>
<feature type="compositionally biased region" description="Pro residues" evidence="1">
    <location>
        <begin position="56"/>
        <end position="65"/>
    </location>
</feature>
<reference evidence="4" key="1">
    <citation type="submission" date="2016-06" db="UniProtKB">
        <authorList>
            <consortium name="WormBaseParasite"/>
        </authorList>
    </citation>
    <scope>IDENTIFICATION</scope>
</reference>
<proteinExistence type="predicted"/>
<keyword evidence="3" id="KW-1185">Reference proteome</keyword>
<evidence type="ECO:0000313" key="4">
    <source>
        <dbReference type="WBParaSite" id="GPUH_0001249801-mRNA-1"/>
    </source>
</evidence>
<sequence length="85" mass="9121">MLRVVDALQLTASKKVSTPADWMFNEHNIANQTLQVNSKRSAGLEAVTATKGRLKPYPPSIPSPRRPPRCAVQQAVQGNGRAAAG</sequence>
<name>A0A183DUU3_9BILA</name>
<accession>A0A183DUU3</accession>
<dbReference type="AlphaFoldDB" id="A0A183DUU3"/>
<dbReference type="WBParaSite" id="GPUH_0001249801-mRNA-1">
    <property type="protein sequence ID" value="GPUH_0001249801-mRNA-1"/>
    <property type="gene ID" value="GPUH_0001249801"/>
</dbReference>
<reference evidence="2 3" key="2">
    <citation type="submission" date="2018-11" db="EMBL/GenBank/DDBJ databases">
        <authorList>
            <consortium name="Pathogen Informatics"/>
        </authorList>
    </citation>
    <scope>NUCLEOTIDE SEQUENCE [LARGE SCALE GENOMIC DNA]</scope>
</reference>
<organism evidence="4">
    <name type="scientific">Gongylonema pulchrum</name>
    <dbReference type="NCBI Taxonomy" id="637853"/>
    <lineage>
        <taxon>Eukaryota</taxon>
        <taxon>Metazoa</taxon>
        <taxon>Ecdysozoa</taxon>
        <taxon>Nematoda</taxon>
        <taxon>Chromadorea</taxon>
        <taxon>Rhabditida</taxon>
        <taxon>Spirurina</taxon>
        <taxon>Spiruromorpha</taxon>
        <taxon>Spiruroidea</taxon>
        <taxon>Gongylonematidae</taxon>
        <taxon>Gongylonema</taxon>
    </lineage>
</organism>
<evidence type="ECO:0000256" key="1">
    <source>
        <dbReference type="SAM" id="MobiDB-lite"/>
    </source>
</evidence>
<dbReference type="EMBL" id="UYRT01079348">
    <property type="protein sequence ID" value="VDN20531.1"/>
    <property type="molecule type" value="Genomic_DNA"/>
</dbReference>
<evidence type="ECO:0000313" key="3">
    <source>
        <dbReference type="Proteomes" id="UP000271098"/>
    </source>
</evidence>
<dbReference type="Proteomes" id="UP000271098">
    <property type="component" value="Unassembled WGS sequence"/>
</dbReference>
<dbReference type="Gene3D" id="3.30.1020.10">
    <property type="entry name" value="Antioxidant, Horf6, Chain A, domain2"/>
    <property type="match status" value="1"/>
</dbReference>
<gene>
    <name evidence="2" type="ORF">GPUH_LOCUS12484</name>
</gene>